<dbReference type="AlphaFoldDB" id="A0A7J7I523"/>
<evidence type="ECO:0000256" key="3">
    <source>
        <dbReference type="ARBA" id="ARBA00023163"/>
    </source>
</evidence>
<sequence length="324" mass="36638">MDILPTDWLHDLEMEESNLIRQCQVDSVDYSLDEINFTCFSPEVYASLSNESTHTEINISKLGKELKTNNDNSHDNGNAILLGQSSSPSTNSLQNENPNEDDAMSQDYINFSSFSSRSSQENLNETPKSCNRTKKLCATSRAPVQARNHILAERKRRERLNQKLISLSTLIPGLKKMDKASILQDAIKYIKHLQEHVQTLEKRAKKKLVEPTIHSMTKCGPSWEDDNVSSNENLDENFKKLSPEIEVRILEKNVLFRIHCKKNGDVVAKILSKMSALHLDVVSSSVLPFGVALEITIVAQVDEEFHMTVEDLVKNLRSVVLSFL</sequence>
<dbReference type="InterPro" id="IPR054502">
    <property type="entry name" value="bHLH-TF_ACT-like_plant"/>
</dbReference>
<keyword evidence="9" id="KW-1185">Reference proteome</keyword>
<dbReference type="InterPro" id="IPR036638">
    <property type="entry name" value="HLH_DNA-bd_sf"/>
</dbReference>
<keyword evidence="2" id="KW-0805">Transcription regulation</keyword>
<keyword evidence="4" id="KW-0539">Nucleus</keyword>
<dbReference type="Pfam" id="PF00010">
    <property type="entry name" value="HLH"/>
    <property type="match status" value="1"/>
</dbReference>
<dbReference type="InterPro" id="IPR052610">
    <property type="entry name" value="bHLH_transcription_regulator"/>
</dbReference>
<organism evidence="8 9">
    <name type="scientific">Camellia sinensis</name>
    <name type="common">Tea plant</name>
    <name type="synonym">Thea sinensis</name>
    <dbReference type="NCBI Taxonomy" id="4442"/>
    <lineage>
        <taxon>Eukaryota</taxon>
        <taxon>Viridiplantae</taxon>
        <taxon>Streptophyta</taxon>
        <taxon>Embryophyta</taxon>
        <taxon>Tracheophyta</taxon>
        <taxon>Spermatophyta</taxon>
        <taxon>Magnoliopsida</taxon>
        <taxon>eudicotyledons</taxon>
        <taxon>Gunneridae</taxon>
        <taxon>Pentapetalae</taxon>
        <taxon>asterids</taxon>
        <taxon>Ericales</taxon>
        <taxon>Theaceae</taxon>
        <taxon>Camellia</taxon>
    </lineage>
</organism>
<dbReference type="PANTHER" id="PTHR45959">
    <property type="entry name" value="BHLH TRANSCRIPTION FACTOR"/>
    <property type="match status" value="1"/>
</dbReference>
<feature type="coiled-coil region" evidence="5">
    <location>
        <begin position="183"/>
        <end position="210"/>
    </location>
</feature>
<comment type="caution">
    <text evidence="8">The sequence shown here is derived from an EMBL/GenBank/DDBJ whole genome shotgun (WGS) entry which is preliminary data.</text>
</comment>
<evidence type="ECO:0000313" key="9">
    <source>
        <dbReference type="Proteomes" id="UP000593564"/>
    </source>
</evidence>
<feature type="compositionally biased region" description="Polar residues" evidence="6">
    <location>
        <begin position="83"/>
        <end position="97"/>
    </location>
</feature>
<dbReference type="GO" id="GO:0046983">
    <property type="term" value="F:protein dimerization activity"/>
    <property type="evidence" value="ECO:0007669"/>
    <property type="project" value="InterPro"/>
</dbReference>
<evidence type="ECO:0000256" key="5">
    <source>
        <dbReference type="SAM" id="Coils"/>
    </source>
</evidence>
<evidence type="ECO:0000256" key="6">
    <source>
        <dbReference type="SAM" id="MobiDB-lite"/>
    </source>
</evidence>
<dbReference type="SUPFAM" id="SSF47459">
    <property type="entry name" value="HLH, helix-loop-helix DNA-binding domain"/>
    <property type="match status" value="1"/>
</dbReference>
<dbReference type="Proteomes" id="UP000593564">
    <property type="component" value="Unassembled WGS sequence"/>
</dbReference>
<accession>A0A7J7I523</accession>
<reference evidence="9" key="1">
    <citation type="journal article" date="2020" name="Nat. Commun.">
        <title>Genome assembly of wild tea tree DASZ reveals pedigree and selection history of tea varieties.</title>
        <authorList>
            <person name="Zhang W."/>
            <person name="Zhang Y."/>
            <person name="Qiu H."/>
            <person name="Guo Y."/>
            <person name="Wan H."/>
            <person name="Zhang X."/>
            <person name="Scossa F."/>
            <person name="Alseekh S."/>
            <person name="Zhang Q."/>
            <person name="Wang P."/>
            <person name="Xu L."/>
            <person name="Schmidt M.H."/>
            <person name="Jia X."/>
            <person name="Li D."/>
            <person name="Zhu A."/>
            <person name="Guo F."/>
            <person name="Chen W."/>
            <person name="Ni D."/>
            <person name="Usadel B."/>
            <person name="Fernie A.R."/>
            <person name="Wen W."/>
        </authorList>
    </citation>
    <scope>NUCLEOTIDE SEQUENCE [LARGE SCALE GENOMIC DNA]</scope>
    <source>
        <strain evidence="9">cv. G240</strain>
    </source>
</reference>
<dbReference type="Pfam" id="PF22754">
    <property type="entry name" value="bHLH-TF_ACT-like_plant"/>
    <property type="match status" value="1"/>
</dbReference>
<reference evidence="8 9" key="2">
    <citation type="submission" date="2020-07" db="EMBL/GenBank/DDBJ databases">
        <title>Genome assembly of wild tea tree DASZ reveals pedigree and selection history of tea varieties.</title>
        <authorList>
            <person name="Zhang W."/>
        </authorList>
    </citation>
    <scope>NUCLEOTIDE SEQUENCE [LARGE SCALE GENOMIC DNA]</scope>
    <source>
        <strain evidence="9">cv. G240</strain>
        <tissue evidence="8">Leaf</tissue>
    </source>
</reference>
<protein>
    <recommendedName>
        <fullName evidence="7">BHLH domain-containing protein</fullName>
    </recommendedName>
</protein>
<proteinExistence type="predicted"/>
<feature type="region of interest" description="Disordered" evidence="6">
    <location>
        <begin position="66"/>
        <end position="104"/>
    </location>
</feature>
<dbReference type="PANTHER" id="PTHR45959:SF2">
    <property type="entry name" value="BHLH TRANSCRIPTION FACTOR"/>
    <property type="match status" value="1"/>
</dbReference>
<name>A0A7J7I523_CAMSI</name>
<evidence type="ECO:0000313" key="8">
    <source>
        <dbReference type="EMBL" id="KAF5959596.1"/>
    </source>
</evidence>
<dbReference type="GO" id="GO:0005634">
    <property type="term" value="C:nucleus"/>
    <property type="evidence" value="ECO:0007669"/>
    <property type="project" value="UniProtKB-SubCell"/>
</dbReference>
<evidence type="ECO:0000256" key="4">
    <source>
        <dbReference type="ARBA" id="ARBA00023242"/>
    </source>
</evidence>
<evidence type="ECO:0000259" key="7">
    <source>
        <dbReference type="PROSITE" id="PS50888"/>
    </source>
</evidence>
<dbReference type="InterPro" id="IPR011598">
    <property type="entry name" value="bHLH_dom"/>
</dbReference>
<dbReference type="Gene3D" id="4.10.280.10">
    <property type="entry name" value="Helix-loop-helix DNA-binding domain"/>
    <property type="match status" value="1"/>
</dbReference>
<dbReference type="PROSITE" id="PS50888">
    <property type="entry name" value="BHLH"/>
    <property type="match status" value="1"/>
</dbReference>
<evidence type="ECO:0000256" key="1">
    <source>
        <dbReference type="ARBA" id="ARBA00004123"/>
    </source>
</evidence>
<evidence type="ECO:0000256" key="2">
    <source>
        <dbReference type="ARBA" id="ARBA00023015"/>
    </source>
</evidence>
<comment type="subcellular location">
    <subcellularLocation>
        <location evidence="1">Nucleus</location>
    </subcellularLocation>
</comment>
<keyword evidence="5" id="KW-0175">Coiled coil</keyword>
<keyword evidence="3" id="KW-0804">Transcription</keyword>
<dbReference type="SMART" id="SM00353">
    <property type="entry name" value="HLH"/>
    <property type="match status" value="1"/>
</dbReference>
<gene>
    <name evidence="8" type="ORF">HYC85_000805</name>
</gene>
<dbReference type="EMBL" id="JACBKZ010000001">
    <property type="protein sequence ID" value="KAF5959596.1"/>
    <property type="molecule type" value="Genomic_DNA"/>
</dbReference>
<feature type="domain" description="BHLH" evidence="7">
    <location>
        <begin position="144"/>
        <end position="193"/>
    </location>
</feature>